<dbReference type="PANTHER" id="PTHR23216">
    <property type="entry name" value="NUCLEOLAR AND COILED-BODY PHOSPHOPROTEIN 1"/>
    <property type="match status" value="1"/>
</dbReference>
<feature type="compositionally biased region" description="Polar residues" evidence="1">
    <location>
        <begin position="320"/>
        <end position="333"/>
    </location>
</feature>
<sequence length="471" mass="52081">MPKSLTSTQDTINPTLLAFRPRQVQLANLEDMKHSKPNISSDSTQTLSPGQKGPLLHAVARFLESNGFSKTLKKFRSEAQIEKSGPKESSLDLEEMYCKLMCNNGVTNVNSQKKKEDIKEPEKLLEETEKNCMEKKKKKSKVASDSLASDSETEKKPKDKKKKKNKSSSDSVDANGIGKSTADEIPVDEKSVKPNGKKKKKDGLVSESLDGEDVKVLGIGDTNGTSSTKDDLKISDVDATGKESKGSKKRKRLASEGNDSQPADNREDEESKRRKVESLKASKGSEQPANSDASLGKAENAGKDSGGESGQVGPDVFQKASVTQLDGQANGNLEKSAEKSSIKKSMKKQHNGSDEPTAFKAFQRVKAEEVEFIDEKLRDNSYWAKVMVQRLATVQKHRKFLGKLEEGIFVMKRLRRSVGHTEEGRLISSHTQSSSIMMMKNNRKPFLRSKFTETIFACRKPASFIFCTSFQ</sequence>
<feature type="compositionally biased region" description="Basic and acidic residues" evidence="1">
    <location>
        <begin position="228"/>
        <end position="246"/>
    </location>
</feature>
<reference evidence="2 3" key="1">
    <citation type="journal article" date="2013" name="Nat. Genet.">
        <title>The high-quality draft genome of peach (Prunus persica) identifies unique patterns of genetic diversity, domestication and genome evolution.</title>
        <authorList>
            <consortium name="International Peach Genome Initiative"/>
            <person name="Verde I."/>
            <person name="Abbott A.G."/>
            <person name="Scalabrin S."/>
            <person name="Jung S."/>
            <person name="Shu S."/>
            <person name="Marroni F."/>
            <person name="Zhebentyayeva T."/>
            <person name="Dettori M.T."/>
            <person name="Grimwood J."/>
            <person name="Cattonaro F."/>
            <person name="Zuccolo A."/>
            <person name="Rossini L."/>
            <person name="Jenkins J."/>
            <person name="Vendramin E."/>
            <person name="Meisel L.A."/>
            <person name="Decroocq V."/>
            <person name="Sosinski B."/>
            <person name="Prochnik S."/>
            <person name="Mitros T."/>
            <person name="Policriti A."/>
            <person name="Cipriani G."/>
            <person name="Dondini L."/>
            <person name="Ficklin S."/>
            <person name="Goodstein D.M."/>
            <person name="Xuan P."/>
            <person name="Del Fabbro C."/>
            <person name="Aramini V."/>
            <person name="Copetti D."/>
            <person name="Gonzalez S."/>
            <person name="Horner D.S."/>
            <person name="Falchi R."/>
            <person name="Lucas S."/>
            <person name="Mica E."/>
            <person name="Maldonado J."/>
            <person name="Lazzari B."/>
            <person name="Bielenberg D."/>
            <person name="Pirona R."/>
            <person name="Miculan M."/>
            <person name="Barakat A."/>
            <person name="Testolin R."/>
            <person name="Stella A."/>
            <person name="Tartarini S."/>
            <person name="Tonutti P."/>
            <person name="Arus P."/>
            <person name="Orellana A."/>
            <person name="Wells C."/>
            <person name="Main D."/>
            <person name="Vizzotto G."/>
            <person name="Silva H."/>
            <person name="Salamini F."/>
            <person name="Schmutz J."/>
            <person name="Morgante M."/>
            <person name="Rokhsar D.S."/>
        </authorList>
    </citation>
    <scope>NUCLEOTIDE SEQUENCE [LARGE SCALE GENOMIC DNA]</scope>
    <source>
        <strain evidence="3">cv. Nemared</strain>
    </source>
</reference>
<dbReference type="STRING" id="3760.A0A251QTW2"/>
<feature type="region of interest" description="Disordered" evidence="1">
    <location>
        <begin position="129"/>
        <end position="356"/>
    </location>
</feature>
<evidence type="ECO:0000256" key="1">
    <source>
        <dbReference type="SAM" id="MobiDB-lite"/>
    </source>
</evidence>
<organism evidence="2 3">
    <name type="scientific">Prunus persica</name>
    <name type="common">Peach</name>
    <name type="synonym">Amygdalus persica</name>
    <dbReference type="NCBI Taxonomy" id="3760"/>
    <lineage>
        <taxon>Eukaryota</taxon>
        <taxon>Viridiplantae</taxon>
        <taxon>Streptophyta</taxon>
        <taxon>Embryophyta</taxon>
        <taxon>Tracheophyta</taxon>
        <taxon>Spermatophyta</taxon>
        <taxon>Magnoliopsida</taxon>
        <taxon>eudicotyledons</taxon>
        <taxon>Gunneridae</taxon>
        <taxon>Pentapetalae</taxon>
        <taxon>rosids</taxon>
        <taxon>fabids</taxon>
        <taxon>Rosales</taxon>
        <taxon>Rosaceae</taxon>
        <taxon>Amygdaloideae</taxon>
        <taxon>Amygdaleae</taxon>
        <taxon>Prunus</taxon>
    </lineage>
</organism>
<feature type="compositionally biased region" description="Polar residues" evidence="1">
    <location>
        <begin position="284"/>
        <end position="293"/>
    </location>
</feature>
<dbReference type="InterPro" id="IPR006594">
    <property type="entry name" value="LisH"/>
</dbReference>
<accession>A0A251QTW2</accession>
<dbReference type="GO" id="GO:0005730">
    <property type="term" value="C:nucleolus"/>
    <property type="evidence" value="ECO:0007669"/>
    <property type="project" value="InterPro"/>
</dbReference>
<feature type="region of interest" description="Disordered" evidence="1">
    <location>
        <begin position="33"/>
        <end position="52"/>
    </location>
</feature>
<feature type="compositionally biased region" description="Polar residues" evidence="1">
    <location>
        <begin position="37"/>
        <end position="49"/>
    </location>
</feature>
<name>A0A251QTW2_PRUPE</name>
<keyword evidence="3" id="KW-1185">Reference proteome</keyword>
<dbReference type="PROSITE" id="PS50896">
    <property type="entry name" value="LISH"/>
    <property type="match status" value="1"/>
</dbReference>
<proteinExistence type="predicted"/>
<dbReference type="EMBL" id="CM007651">
    <property type="protein sequence ID" value="ONI27183.1"/>
    <property type="molecule type" value="Genomic_DNA"/>
</dbReference>
<dbReference type="Proteomes" id="UP000006882">
    <property type="component" value="Chromosome G1"/>
</dbReference>
<evidence type="ECO:0000313" key="2">
    <source>
        <dbReference type="EMBL" id="ONI27183.1"/>
    </source>
</evidence>
<dbReference type="SMART" id="SM00667">
    <property type="entry name" value="LisH"/>
    <property type="match status" value="1"/>
</dbReference>
<feature type="compositionally biased region" description="Basic and acidic residues" evidence="1">
    <location>
        <begin position="269"/>
        <end position="280"/>
    </location>
</feature>
<gene>
    <name evidence="2" type="ORF">PRUPE_1G073000</name>
</gene>
<evidence type="ECO:0000313" key="3">
    <source>
        <dbReference type="Proteomes" id="UP000006882"/>
    </source>
</evidence>
<dbReference type="PANTHER" id="PTHR23216:SF1">
    <property type="entry name" value="NUCLEOLAR AND COILED-BODY PHOSPHOPROTEIN 1"/>
    <property type="match status" value="1"/>
</dbReference>
<protein>
    <submittedName>
        <fullName evidence="2">Uncharacterized protein</fullName>
    </submittedName>
</protein>
<dbReference type="Gramene" id="ONI27183">
    <property type="protein sequence ID" value="ONI27183"/>
    <property type="gene ID" value="PRUPE_1G073000"/>
</dbReference>
<dbReference type="AlphaFoldDB" id="A0A251QTW2"/>
<dbReference type="InterPro" id="IPR039191">
    <property type="entry name" value="Nopp140-like"/>
</dbReference>